<keyword evidence="2" id="KW-0547">Nucleotide-binding</keyword>
<dbReference type="AlphaFoldDB" id="A0A9D1RCG2"/>
<dbReference type="EMBL" id="DXGE01000006">
    <property type="protein sequence ID" value="HIW85089.1"/>
    <property type="molecule type" value="Genomic_DNA"/>
</dbReference>
<evidence type="ECO:0000313" key="8">
    <source>
        <dbReference type="EMBL" id="HIW85089.1"/>
    </source>
</evidence>
<dbReference type="PROSITE" id="PS00627">
    <property type="entry name" value="GHMP_KINASES_ATP"/>
    <property type="match status" value="1"/>
</dbReference>
<dbReference type="SUPFAM" id="SSF54211">
    <property type="entry name" value="Ribosomal protein S5 domain 2-like"/>
    <property type="match status" value="1"/>
</dbReference>
<reference evidence="8" key="2">
    <citation type="submission" date="2021-04" db="EMBL/GenBank/DDBJ databases">
        <authorList>
            <person name="Gilroy R."/>
        </authorList>
    </citation>
    <scope>NUCLEOTIDE SEQUENCE</scope>
    <source>
        <strain evidence="8">421</strain>
    </source>
</reference>
<sequence>MEAVTLFKQKFDTVQEPLTVYCPYRIAPVGAHSDYQHGLISGFAIDEGVTLAFLPTDDGAVKLYSANFEGSVEFSAYELAQRAMDWGDFAKAAFVSVKRKHRIEKGMIGVIHGSLPVGGLSSSAAVLISYISAICKVNSVTLTKPELIDFALYAEHDYLEMNVGKMDQSCEVYSKKDHLLFLDTLTDEYKLIPQSEKMPPYEFAVIFSGKERKLANTAFNSRVDEAKAASFALRAFAGIPYGSFKDSYMRDVPKEIFDEYKSKIPPAWRRRAEHFYGEFSRVQRGAKAWENGDIAEFGRIMFESGHSSIYNWETGSPELKTLYEIMLECDGVYGGRFSGAGFNGSSIALVDPAKKEAVAEFLKERYLAVYPQYKDDFSIRFVRTSDGVQL</sequence>
<feature type="domain" description="GHMP kinase C-terminal" evidence="7">
    <location>
        <begin position="288"/>
        <end position="366"/>
    </location>
</feature>
<dbReference type="GO" id="GO:0006012">
    <property type="term" value="P:galactose metabolic process"/>
    <property type="evidence" value="ECO:0007669"/>
    <property type="project" value="UniProtKB-KW"/>
</dbReference>
<dbReference type="InterPro" id="IPR036554">
    <property type="entry name" value="GHMP_kinase_C_sf"/>
</dbReference>
<dbReference type="InterPro" id="IPR013750">
    <property type="entry name" value="GHMP_kinase_C_dom"/>
</dbReference>
<evidence type="ECO:0000256" key="1">
    <source>
        <dbReference type="ARBA" id="ARBA00022679"/>
    </source>
</evidence>
<gene>
    <name evidence="8" type="ORF">IAA48_01190</name>
</gene>
<dbReference type="PIRSF" id="PIRSF000530">
    <property type="entry name" value="Galactokinase"/>
    <property type="match status" value="1"/>
</dbReference>
<dbReference type="InterPro" id="IPR006206">
    <property type="entry name" value="Mevalonate/galactokinase"/>
</dbReference>
<reference evidence="8" key="1">
    <citation type="journal article" date="2021" name="PeerJ">
        <title>Extensive microbial diversity within the chicken gut microbiome revealed by metagenomics and culture.</title>
        <authorList>
            <person name="Gilroy R."/>
            <person name="Ravi A."/>
            <person name="Getino M."/>
            <person name="Pursley I."/>
            <person name="Horton D.L."/>
            <person name="Alikhan N.F."/>
            <person name="Baker D."/>
            <person name="Gharbi K."/>
            <person name="Hall N."/>
            <person name="Watson M."/>
            <person name="Adriaenssens E.M."/>
            <person name="Foster-Nyarko E."/>
            <person name="Jarju S."/>
            <person name="Secka A."/>
            <person name="Antonio M."/>
            <person name="Oren A."/>
            <person name="Chaudhuri R.R."/>
            <person name="La Ragione R."/>
            <person name="Hildebrand F."/>
            <person name="Pallen M.J."/>
        </authorList>
    </citation>
    <scope>NUCLEOTIDE SEQUENCE</scope>
    <source>
        <strain evidence="8">421</strain>
    </source>
</reference>
<evidence type="ECO:0000256" key="5">
    <source>
        <dbReference type="ARBA" id="ARBA00023144"/>
    </source>
</evidence>
<comment type="caution">
    <text evidence="8">The sequence shown here is derived from an EMBL/GenBank/DDBJ whole genome shotgun (WGS) entry which is preliminary data.</text>
</comment>
<dbReference type="GO" id="GO:0004335">
    <property type="term" value="F:galactokinase activity"/>
    <property type="evidence" value="ECO:0007669"/>
    <property type="project" value="InterPro"/>
</dbReference>
<dbReference type="InterPro" id="IPR006204">
    <property type="entry name" value="GHMP_kinase_N_dom"/>
</dbReference>
<dbReference type="SUPFAM" id="SSF55060">
    <property type="entry name" value="GHMP Kinase, C-terminal domain"/>
    <property type="match status" value="1"/>
</dbReference>
<dbReference type="GO" id="GO:0005829">
    <property type="term" value="C:cytosol"/>
    <property type="evidence" value="ECO:0007669"/>
    <property type="project" value="TreeGrafter"/>
</dbReference>
<dbReference type="InterPro" id="IPR014721">
    <property type="entry name" value="Ribsml_uS5_D2-typ_fold_subgr"/>
</dbReference>
<keyword evidence="1" id="KW-0808">Transferase</keyword>
<dbReference type="Pfam" id="PF00288">
    <property type="entry name" value="GHMP_kinases_N"/>
    <property type="match status" value="1"/>
</dbReference>
<proteinExistence type="predicted"/>
<keyword evidence="3 8" id="KW-0418">Kinase</keyword>
<keyword evidence="4" id="KW-0067">ATP-binding</keyword>
<organism evidence="8 9">
    <name type="scientific">Candidatus Eubacterium faecipullorum</name>
    <dbReference type="NCBI Taxonomy" id="2838571"/>
    <lineage>
        <taxon>Bacteria</taxon>
        <taxon>Bacillati</taxon>
        <taxon>Bacillota</taxon>
        <taxon>Clostridia</taxon>
        <taxon>Eubacteriales</taxon>
        <taxon>Eubacteriaceae</taxon>
        <taxon>Eubacterium</taxon>
    </lineage>
</organism>
<evidence type="ECO:0000256" key="4">
    <source>
        <dbReference type="ARBA" id="ARBA00022840"/>
    </source>
</evidence>
<dbReference type="Gene3D" id="3.30.230.10">
    <property type="match status" value="1"/>
</dbReference>
<dbReference type="PANTHER" id="PTHR10457:SF6">
    <property type="entry name" value="GALACTURONOKINASE"/>
    <property type="match status" value="1"/>
</dbReference>
<dbReference type="InterPro" id="IPR006203">
    <property type="entry name" value="GHMP_knse_ATP-bd_CS"/>
</dbReference>
<evidence type="ECO:0000259" key="7">
    <source>
        <dbReference type="Pfam" id="PF08544"/>
    </source>
</evidence>
<dbReference type="InterPro" id="IPR000705">
    <property type="entry name" value="Galactokinase"/>
</dbReference>
<evidence type="ECO:0000313" key="9">
    <source>
        <dbReference type="Proteomes" id="UP000824205"/>
    </source>
</evidence>
<evidence type="ECO:0000256" key="3">
    <source>
        <dbReference type="ARBA" id="ARBA00022777"/>
    </source>
</evidence>
<dbReference type="Pfam" id="PF08544">
    <property type="entry name" value="GHMP_kinases_C"/>
    <property type="match status" value="1"/>
</dbReference>
<accession>A0A9D1RCG2</accession>
<evidence type="ECO:0000259" key="6">
    <source>
        <dbReference type="Pfam" id="PF00288"/>
    </source>
</evidence>
<dbReference type="InterPro" id="IPR020568">
    <property type="entry name" value="Ribosomal_Su5_D2-typ_SF"/>
</dbReference>
<dbReference type="PANTHER" id="PTHR10457">
    <property type="entry name" value="MEVALONATE KINASE/GALACTOKINASE"/>
    <property type="match status" value="1"/>
</dbReference>
<feature type="domain" description="GHMP kinase N-terminal" evidence="6">
    <location>
        <begin position="90"/>
        <end position="174"/>
    </location>
</feature>
<dbReference type="PRINTS" id="PR00473">
    <property type="entry name" value="GALCTOKINASE"/>
</dbReference>
<dbReference type="Gene3D" id="3.30.70.890">
    <property type="entry name" value="GHMP kinase, C-terminal domain"/>
    <property type="match status" value="1"/>
</dbReference>
<keyword evidence="5" id="KW-0299">Galactose metabolism</keyword>
<dbReference type="GO" id="GO:0005524">
    <property type="term" value="F:ATP binding"/>
    <property type="evidence" value="ECO:0007669"/>
    <property type="project" value="UniProtKB-KW"/>
</dbReference>
<dbReference type="Proteomes" id="UP000824205">
    <property type="component" value="Unassembled WGS sequence"/>
</dbReference>
<protein>
    <submittedName>
        <fullName evidence="8">GHMP kinase</fullName>
    </submittedName>
</protein>
<dbReference type="PRINTS" id="PR00959">
    <property type="entry name" value="MEVGALKINASE"/>
</dbReference>
<keyword evidence="5" id="KW-0119">Carbohydrate metabolism</keyword>
<name>A0A9D1RCG2_9FIRM</name>
<evidence type="ECO:0000256" key="2">
    <source>
        <dbReference type="ARBA" id="ARBA00022741"/>
    </source>
</evidence>